<feature type="binding site" evidence="4">
    <location>
        <position position="146"/>
    </location>
    <ligand>
        <name>Zn(2+)</name>
        <dbReference type="ChEBI" id="CHEBI:29105"/>
    </ligand>
</feature>
<sequence>MIPPSDATAASDSATGDAAFDAAAAVLAGAKRVLALTGAGISTASGIPDFRGPQGRWTQDPDAERISTLSWYLGDEAVRRKAWQVRADSVALKAKPNPGHDALVALERTGRLAGIVTQNTDGLHLVAGNSPELVHEIHGNQRRWRCEDCGAEGPMADMVARVHAGDTDPRCPECGGITRATVILFEEALDQDTMQASIELAQTCDVVLAIGTSLTVYPVAGLVPLAAENGAQVVIINAEPTQFDAFADAVVTEPIQDVLPRLVEALP</sequence>
<dbReference type="Gene3D" id="3.40.50.1220">
    <property type="entry name" value="TPP-binding domain"/>
    <property type="match status" value="1"/>
</dbReference>
<evidence type="ECO:0000259" key="5">
    <source>
        <dbReference type="PROSITE" id="PS50305"/>
    </source>
</evidence>
<dbReference type="InterPro" id="IPR029035">
    <property type="entry name" value="DHS-like_NAD/FAD-binding_dom"/>
</dbReference>
<accession>A0AAP4C667</accession>
<evidence type="ECO:0000256" key="4">
    <source>
        <dbReference type="PROSITE-ProRule" id="PRU00236"/>
    </source>
</evidence>
<gene>
    <name evidence="6" type="ORF">QP116_04715</name>
</gene>
<evidence type="ECO:0000256" key="3">
    <source>
        <dbReference type="ARBA" id="ARBA00023027"/>
    </source>
</evidence>
<dbReference type="InterPro" id="IPR026590">
    <property type="entry name" value="Ssirtuin_cat_dom"/>
</dbReference>
<dbReference type="RefSeq" id="WP_285332961.1">
    <property type="nucleotide sequence ID" value="NZ_JASODW010000004.1"/>
</dbReference>
<dbReference type="Proteomes" id="UP001240483">
    <property type="component" value="Unassembled WGS sequence"/>
</dbReference>
<dbReference type="SUPFAM" id="SSF52467">
    <property type="entry name" value="DHS-like NAD/FAD-binding domain"/>
    <property type="match status" value="1"/>
</dbReference>
<evidence type="ECO:0000256" key="2">
    <source>
        <dbReference type="ARBA" id="ARBA00022679"/>
    </source>
</evidence>
<dbReference type="EC" id="2.3.1.286" evidence="1"/>
<reference evidence="6" key="1">
    <citation type="submission" date="2023-05" db="EMBL/GenBank/DDBJ databases">
        <title>Cataloging the Phylogenetic Diversity of Human Bladder Bacteria.</title>
        <authorList>
            <person name="Du J."/>
        </authorList>
    </citation>
    <scope>NUCLEOTIDE SEQUENCE</scope>
    <source>
        <strain evidence="6">UMB9978</strain>
    </source>
</reference>
<keyword evidence="2" id="KW-0808">Transferase</keyword>
<feature type="binding site" evidence="4">
    <location>
        <position position="149"/>
    </location>
    <ligand>
        <name>Zn(2+)</name>
        <dbReference type="ChEBI" id="CHEBI:29105"/>
    </ligand>
</feature>
<dbReference type="Pfam" id="PF02146">
    <property type="entry name" value="SIR2"/>
    <property type="match status" value="1"/>
</dbReference>
<dbReference type="Gene3D" id="2.20.28.200">
    <property type="match status" value="1"/>
</dbReference>
<evidence type="ECO:0000313" key="7">
    <source>
        <dbReference type="Proteomes" id="UP001240483"/>
    </source>
</evidence>
<comment type="caution">
    <text evidence="6">The sequence shown here is derived from an EMBL/GenBank/DDBJ whole genome shotgun (WGS) entry which is preliminary data.</text>
</comment>
<keyword evidence="4" id="KW-0862">Zinc</keyword>
<feature type="active site" description="Proton acceptor" evidence="4">
    <location>
        <position position="138"/>
    </location>
</feature>
<protein>
    <recommendedName>
        <fullName evidence="1">protein acetyllysine N-acetyltransferase</fullName>
        <ecNumber evidence="1">2.3.1.286</ecNumber>
    </recommendedName>
</protein>
<dbReference type="CDD" id="cd01407">
    <property type="entry name" value="SIR2-fam"/>
    <property type="match status" value="1"/>
</dbReference>
<evidence type="ECO:0000313" key="6">
    <source>
        <dbReference type="EMBL" id="MDK6275043.1"/>
    </source>
</evidence>
<evidence type="ECO:0000256" key="1">
    <source>
        <dbReference type="ARBA" id="ARBA00012928"/>
    </source>
</evidence>
<dbReference type="GO" id="GO:0017136">
    <property type="term" value="F:histone deacetylase activity, NAD-dependent"/>
    <property type="evidence" value="ECO:0007669"/>
    <property type="project" value="TreeGrafter"/>
</dbReference>
<keyword evidence="4" id="KW-0479">Metal-binding</keyword>
<feature type="domain" description="Deacetylase sirtuin-type" evidence="5">
    <location>
        <begin position="13"/>
        <end position="267"/>
    </location>
</feature>
<dbReference type="PANTHER" id="PTHR11085">
    <property type="entry name" value="NAD-DEPENDENT PROTEIN DEACYLASE SIRTUIN-5, MITOCHONDRIAL-RELATED"/>
    <property type="match status" value="1"/>
</dbReference>
<keyword evidence="3" id="KW-0520">NAD</keyword>
<dbReference type="EMBL" id="JASODW010000004">
    <property type="protein sequence ID" value="MDK6275043.1"/>
    <property type="molecule type" value="Genomic_DNA"/>
</dbReference>
<dbReference type="PROSITE" id="PS50305">
    <property type="entry name" value="SIRTUIN"/>
    <property type="match status" value="1"/>
</dbReference>
<dbReference type="PANTHER" id="PTHR11085:SF4">
    <property type="entry name" value="NAD-DEPENDENT PROTEIN DEACYLASE"/>
    <property type="match status" value="1"/>
</dbReference>
<name>A0AAP4C667_9MICC</name>
<dbReference type="InterPro" id="IPR003000">
    <property type="entry name" value="Sirtuin"/>
</dbReference>
<dbReference type="InterPro" id="IPR050134">
    <property type="entry name" value="NAD-dep_sirtuin_deacylases"/>
</dbReference>
<organism evidence="6 7">
    <name type="scientific">Pseudoglutamicibacter cumminsii</name>
    <dbReference type="NCBI Taxonomy" id="156979"/>
    <lineage>
        <taxon>Bacteria</taxon>
        <taxon>Bacillati</taxon>
        <taxon>Actinomycetota</taxon>
        <taxon>Actinomycetes</taxon>
        <taxon>Micrococcales</taxon>
        <taxon>Micrococcaceae</taxon>
        <taxon>Pseudoglutamicibacter</taxon>
    </lineage>
</organism>
<dbReference type="GO" id="GO:0046872">
    <property type="term" value="F:metal ion binding"/>
    <property type="evidence" value="ECO:0007669"/>
    <property type="project" value="UniProtKB-KW"/>
</dbReference>
<feature type="binding site" evidence="4">
    <location>
        <position position="171"/>
    </location>
    <ligand>
        <name>Zn(2+)</name>
        <dbReference type="ChEBI" id="CHEBI:29105"/>
    </ligand>
</feature>
<dbReference type="GO" id="GO:0070403">
    <property type="term" value="F:NAD+ binding"/>
    <property type="evidence" value="ECO:0007669"/>
    <property type="project" value="InterPro"/>
</dbReference>
<feature type="binding site" evidence="4">
    <location>
        <position position="174"/>
    </location>
    <ligand>
        <name>Zn(2+)</name>
        <dbReference type="ChEBI" id="CHEBI:29105"/>
    </ligand>
</feature>
<dbReference type="AlphaFoldDB" id="A0AAP4C667"/>
<proteinExistence type="predicted"/>